<dbReference type="SUPFAM" id="SSF53850">
    <property type="entry name" value="Periplasmic binding protein-like II"/>
    <property type="match status" value="1"/>
</dbReference>
<dbReference type="PANTHER" id="PTHR30024">
    <property type="entry name" value="ALIPHATIC SULFONATES-BINDING PROTEIN-RELATED"/>
    <property type="match status" value="1"/>
</dbReference>
<name>A0A921K720_9MICC</name>
<reference evidence="1" key="1">
    <citation type="journal article" date="2021" name="PeerJ">
        <title>Extensive microbial diversity within the chicken gut microbiome revealed by metagenomics and culture.</title>
        <authorList>
            <person name="Gilroy R."/>
            <person name="Ravi A."/>
            <person name="Getino M."/>
            <person name="Pursley I."/>
            <person name="Horton D.L."/>
            <person name="Alikhan N.F."/>
            <person name="Baker D."/>
            <person name="Gharbi K."/>
            <person name="Hall N."/>
            <person name="Watson M."/>
            <person name="Adriaenssens E.M."/>
            <person name="Foster-Nyarko E."/>
            <person name="Jarju S."/>
            <person name="Secka A."/>
            <person name="Antonio M."/>
            <person name="Oren A."/>
            <person name="Chaudhuri R.R."/>
            <person name="La Ragione R."/>
            <person name="Hildebrand F."/>
            <person name="Pallen M.J."/>
        </authorList>
    </citation>
    <scope>NUCLEOTIDE SEQUENCE</scope>
    <source>
        <strain evidence="1">ChiHjej13B12-14962</strain>
    </source>
</reference>
<proteinExistence type="predicted"/>
<protein>
    <submittedName>
        <fullName evidence="1">ABC transporter substrate-binding protein</fullName>
    </submittedName>
</protein>
<dbReference type="Gene3D" id="3.40.190.10">
    <property type="entry name" value="Periplasmic binding protein-like II"/>
    <property type="match status" value="2"/>
</dbReference>
<comment type="caution">
    <text evidence="1">The sequence shown here is derived from an EMBL/GenBank/DDBJ whole genome shotgun (WGS) entry which is preliminary data.</text>
</comment>
<dbReference type="RefSeq" id="WP_303903613.1">
    <property type="nucleotide sequence ID" value="NZ_DYXC01000060.1"/>
</dbReference>
<organism evidence="1 2">
    <name type="scientific">Enteractinococcus helveticum</name>
    <dbReference type="NCBI Taxonomy" id="1837282"/>
    <lineage>
        <taxon>Bacteria</taxon>
        <taxon>Bacillati</taxon>
        <taxon>Actinomycetota</taxon>
        <taxon>Actinomycetes</taxon>
        <taxon>Micrococcales</taxon>
        <taxon>Micrococcaceae</taxon>
    </lineage>
</organism>
<dbReference type="Pfam" id="PF13379">
    <property type="entry name" value="NMT1_2"/>
    <property type="match status" value="1"/>
</dbReference>
<dbReference type="EMBL" id="DYXC01000060">
    <property type="protein sequence ID" value="HJF14078.1"/>
    <property type="molecule type" value="Genomic_DNA"/>
</dbReference>
<accession>A0A921K720</accession>
<reference evidence="1" key="2">
    <citation type="submission" date="2021-09" db="EMBL/GenBank/DDBJ databases">
        <authorList>
            <person name="Gilroy R."/>
        </authorList>
    </citation>
    <scope>NUCLEOTIDE SEQUENCE</scope>
    <source>
        <strain evidence="1">ChiHjej13B12-14962</strain>
    </source>
</reference>
<evidence type="ECO:0000313" key="2">
    <source>
        <dbReference type="Proteomes" id="UP000703315"/>
    </source>
</evidence>
<dbReference type="Proteomes" id="UP000703315">
    <property type="component" value="Unassembled WGS sequence"/>
</dbReference>
<sequence length="288" mass="31523">MAETLRQTYFVPPVPVVVAKHLDVFEKIGLNVDSKVTRSSNEQRDDLLNAECDVAITAIDNMLVWNQHVDDFRLVGQVERTTPLGLYARSGLTDVSGLSGLRFAVDAASNGFAIAAKYLLAEEKVADVEFVEIGGVSERLAALLEERVDATLLGPPFDEMAEQEGLTQLATVNDLARDYPGQGIVVCESRLDEIQPRLHLYLKLLHEAVTWTASARRQEGLELLAQAGFGPRAQESGWDTKPTTLVPSAAGLELLVHMRDELGMLPSTFQDIHSLWRSDVLEAALGSS</sequence>
<dbReference type="AlphaFoldDB" id="A0A921K720"/>
<evidence type="ECO:0000313" key="1">
    <source>
        <dbReference type="EMBL" id="HJF14078.1"/>
    </source>
</evidence>
<gene>
    <name evidence="1" type="ORF">K8V32_04645</name>
</gene>